<reference evidence="1 2" key="1">
    <citation type="submission" date="2024-04" db="EMBL/GenBank/DDBJ databases">
        <title>Draft genome sequence of Sessilibacter corallicola NBRC 116591.</title>
        <authorList>
            <person name="Miyakawa T."/>
            <person name="Kusuya Y."/>
            <person name="Miura T."/>
        </authorList>
    </citation>
    <scope>NUCLEOTIDE SEQUENCE [LARGE SCALE GENOMIC DNA]</scope>
    <source>
        <strain evidence="1 2">KU-00831-HH</strain>
    </source>
</reference>
<keyword evidence="2" id="KW-1185">Reference proteome</keyword>
<accession>A0ABQ0AB12</accession>
<evidence type="ECO:0000313" key="2">
    <source>
        <dbReference type="Proteomes" id="UP001465153"/>
    </source>
</evidence>
<dbReference type="SUPFAM" id="SSF53850">
    <property type="entry name" value="Periplasmic binding protein-like II"/>
    <property type="match status" value="1"/>
</dbReference>
<dbReference type="Gene3D" id="3.40.190.10">
    <property type="entry name" value="Periplasmic binding protein-like II"/>
    <property type="match status" value="1"/>
</dbReference>
<organism evidence="1 2">
    <name type="scientific">Sessilibacter corallicola</name>
    <dbReference type="NCBI Taxonomy" id="2904075"/>
    <lineage>
        <taxon>Bacteria</taxon>
        <taxon>Pseudomonadati</taxon>
        <taxon>Pseudomonadota</taxon>
        <taxon>Gammaproteobacteria</taxon>
        <taxon>Cellvibrionales</taxon>
        <taxon>Cellvibrionaceae</taxon>
        <taxon>Sessilibacter</taxon>
    </lineage>
</organism>
<proteinExistence type="predicted"/>
<dbReference type="Proteomes" id="UP001465153">
    <property type="component" value="Unassembled WGS sequence"/>
</dbReference>
<gene>
    <name evidence="1" type="ORF">NBRC116591_26550</name>
</gene>
<evidence type="ECO:0008006" key="3">
    <source>
        <dbReference type="Google" id="ProtNLM"/>
    </source>
</evidence>
<name>A0ABQ0AB12_9GAMM</name>
<evidence type="ECO:0000313" key="1">
    <source>
        <dbReference type="EMBL" id="GAA6168844.1"/>
    </source>
</evidence>
<comment type="caution">
    <text evidence="1">The sequence shown here is derived from an EMBL/GenBank/DDBJ whole genome shotgun (WGS) entry which is preliminary data.</text>
</comment>
<protein>
    <recommendedName>
        <fullName evidence="3">Phosphate ABC transporter substrate-binding protein</fullName>
    </recommendedName>
</protein>
<sequence length="134" mass="15343">MLCAPVNAEEIFVVVNANTSVDKLNRSQVINIFMGRSHFLGEESNVIPLDIRSDKQTKALFYEQLIKRSLSEVQSYWARLMFSGDATPPKQITSYTEIRKMLRDYKGAIAYLPASEFQPDLHDDLKVVYVLKEP</sequence>
<dbReference type="EMBL" id="BAABWN010000008">
    <property type="protein sequence ID" value="GAA6168844.1"/>
    <property type="molecule type" value="Genomic_DNA"/>
</dbReference>